<feature type="region of interest" description="Disordered" evidence="1">
    <location>
        <begin position="28"/>
        <end position="49"/>
    </location>
</feature>
<evidence type="ECO:0000313" key="2">
    <source>
        <dbReference type="EMBL" id="KAB1185059.1"/>
    </source>
</evidence>
<dbReference type="RefSeq" id="WP_151139770.1">
    <property type="nucleotide sequence ID" value="NZ_VZUS01000005.1"/>
</dbReference>
<comment type="caution">
    <text evidence="2">The sequence shown here is derived from an EMBL/GenBank/DDBJ whole genome shotgun (WGS) entry which is preliminary data.</text>
</comment>
<gene>
    <name evidence="2" type="ORF">Hfx1149_16180</name>
</gene>
<dbReference type="EMBL" id="VZUS01000005">
    <property type="protein sequence ID" value="KAB1185059.1"/>
    <property type="molecule type" value="Genomic_DNA"/>
</dbReference>
<dbReference type="InterPro" id="IPR006311">
    <property type="entry name" value="TAT_signal"/>
</dbReference>
<organism evidence="2">
    <name type="scientific">Haloferax sp. CBA1149</name>
    <dbReference type="NCBI Taxonomy" id="2650753"/>
    <lineage>
        <taxon>Archaea</taxon>
        <taxon>Methanobacteriati</taxon>
        <taxon>Methanobacteriota</taxon>
        <taxon>Stenosarchaea group</taxon>
        <taxon>Halobacteria</taxon>
        <taxon>Halobacteriales</taxon>
        <taxon>Haloferacaceae</taxon>
        <taxon>Haloferax</taxon>
    </lineage>
</organism>
<dbReference type="PROSITE" id="PS51257">
    <property type="entry name" value="PROKAR_LIPOPROTEIN"/>
    <property type="match status" value="1"/>
</dbReference>
<sequence length="207" mass="22801">MFPRTRRQFLHASGASIFAALAGCAGEATSSGSGSSSQTPHGPRPDSLVTDYDYLELRSNSEQPIFRDTEREDDRGYSLPHFLVGSEDERAAVEVAAEFDGVDDARQFISETDFDEQGLVIIQHRVRGCYDVELLYVASTPDRIVDLEFCRVLRDAAVECSVDDRHVVASLVRLPYTVSEAMGWGHGGGRSCRLPPSLRTKTAEEEA</sequence>
<dbReference type="AlphaFoldDB" id="A0A643JW24"/>
<accession>A0A643JW24</accession>
<protein>
    <submittedName>
        <fullName evidence="2">Uncharacterized protein</fullName>
    </submittedName>
</protein>
<name>A0A643JW24_9EURY</name>
<dbReference type="PROSITE" id="PS51318">
    <property type="entry name" value="TAT"/>
    <property type="match status" value="1"/>
</dbReference>
<proteinExistence type="predicted"/>
<evidence type="ECO:0000256" key="1">
    <source>
        <dbReference type="SAM" id="MobiDB-lite"/>
    </source>
</evidence>
<reference evidence="2" key="1">
    <citation type="submission" date="2019-09" db="EMBL/GenBank/DDBJ databases">
        <title>Genomic analysis of Haloferax sp. CBA1149.</title>
        <authorList>
            <person name="Roh S.W."/>
        </authorList>
    </citation>
    <scope>NUCLEOTIDE SEQUENCE</scope>
    <source>
        <strain evidence="2">CBA1149</strain>
    </source>
</reference>